<evidence type="ECO:0000313" key="3">
    <source>
        <dbReference type="Proteomes" id="UP000187209"/>
    </source>
</evidence>
<dbReference type="NCBIfam" id="TIGR01571">
    <property type="entry name" value="A_thal_Cys_rich"/>
    <property type="match status" value="1"/>
</dbReference>
<dbReference type="AlphaFoldDB" id="A0A1R2CTV3"/>
<protein>
    <submittedName>
        <fullName evidence="2">Uncharacterized protein</fullName>
    </submittedName>
</protein>
<name>A0A1R2CTV3_9CILI</name>
<organism evidence="2 3">
    <name type="scientific">Stentor coeruleus</name>
    <dbReference type="NCBI Taxonomy" id="5963"/>
    <lineage>
        <taxon>Eukaryota</taxon>
        <taxon>Sar</taxon>
        <taxon>Alveolata</taxon>
        <taxon>Ciliophora</taxon>
        <taxon>Postciliodesmatophora</taxon>
        <taxon>Heterotrichea</taxon>
        <taxon>Heterotrichida</taxon>
        <taxon>Stentoridae</taxon>
        <taxon>Stentor</taxon>
    </lineage>
</organism>
<dbReference type="Proteomes" id="UP000187209">
    <property type="component" value="Unassembled WGS sequence"/>
</dbReference>
<dbReference type="OrthoDB" id="1045822at2759"/>
<feature type="transmembrane region" description="Helical" evidence="1">
    <location>
        <begin position="43"/>
        <end position="61"/>
    </location>
</feature>
<keyword evidence="1" id="KW-0472">Membrane</keyword>
<keyword evidence="1" id="KW-1133">Transmembrane helix</keyword>
<sequence length="104" mass="11638">MGKWEESLFSCCASGGFCLIVALFPICYPFLQGWVVSKAVHQSFISACICPLFCCCIGAAVNRGKIRDRYLIEGSFCEDCLIHCFCSPCALCQEYSEVRNKERL</sequence>
<comment type="caution">
    <text evidence="2">The sequence shown here is derived from an EMBL/GenBank/DDBJ whole genome shotgun (WGS) entry which is preliminary data.</text>
</comment>
<gene>
    <name evidence="2" type="ORF">SteCoe_4765</name>
</gene>
<keyword evidence="3" id="KW-1185">Reference proteome</keyword>
<proteinExistence type="predicted"/>
<dbReference type="InterPro" id="IPR006461">
    <property type="entry name" value="PLAC_motif_containing"/>
</dbReference>
<keyword evidence="1" id="KW-0812">Transmembrane</keyword>
<feature type="transmembrane region" description="Helical" evidence="1">
    <location>
        <begin position="7"/>
        <end position="31"/>
    </location>
</feature>
<dbReference type="EMBL" id="MPUH01000061">
    <property type="protein sequence ID" value="OMJ92428.1"/>
    <property type="molecule type" value="Genomic_DNA"/>
</dbReference>
<dbReference type="Pfam" id="PF04749">
    <property type="entry name" value="PLAC8"/>
    <property type="match status" value="1"/>
</dbReference>
<accession>A0A1R2CTV3</accession>
<reference evidence="2 3" key="1">
    <citation type="submission" date="2016-11" db="EMBL/GenBank/DDBJ databases">
        <title>The macronuclear genome of Stentor coeruleus: a giant cell with tiny introns.</title>
        <authorList>
            <person name="Slabodnick M."/>
            <person name="Ruby J.G."/>
            <person name="Reiff S.B."/>
            <person name="Swart E.C."/>
            <person name="Gosai S."/>
            <person name="Prabakaran S."/>
            <person name="Witkowska E."/>
            <person name="Larue G.E."/>
            <person name="Fisher S."/>
            <person name="Freeman R.M."/>
            <person name="Gunawardena J."/>
            <person name="Chu W."/>
            <person name="Stover N.A."/>
            <person name="Gregory B.D."/>
            <person name="Nowacki M."/>
            <person name="Derisi J."/>
            <person name="Roy S.W."/>
            <person name="Marshall W.F."/>
            <person name="Sood P."/>
        </authorList>
    </citation>
    <scope>NUCLEOTIDE SEQUENCE [LARGE SCALE GENOMIC DNA]</scope>
    <source>
        <strain evidence="2">WM001</strain>
    </source>
</reference>
<evidence type="ECO:0000313" key="2">
    <source>
        <dbReference type="EMBL" id="OMJ92428.1"/>
    </source>
</evidence>
<evidence type="ECO:0000256" key="1">
    <source>
        <dbReference type="SAM" id="Phobius"/>
    </source>
</evidence>
<dbReference type="PANTHER" id="PTHR15907">
    <property type="entry name" value="DUF614 FAMILY PROTEIN-RELATED"/>
    <property type="match status" value="1"/>
</dbReference>